<comment type="caution">
    <text evidence="1">The sequence shown here is derived from an EMBL/GenBank/DDBJ whole genome shotgun (WGS) entry which is preliminary data.</text>
</comment>
<dbReference type="EMBL" id="VXIS01000049">
    <property type="protein sequence ID" value="KAA8910169.1"/>
    <property type="molecule type" value="Genomic_DNA"/>
</dbReference>
<accession>A0A5J5F2L6</accession>
<gene>
    <name evidence="1" type="ORF">FN846DRAFT_888563</name>
</gene>
<organism evidence="1 2">
    <name type="scientific">Sphaerosporella brunnea</name>
    <dbReference type="NCBI Taxonomy" id="1250544"/>
    <lineage>
        <taxon>Eukaryota</taxon>
        <taxon>Fungi</taxon>
        <taxon>Dikarya</taxon>
        <taxon>Ascomycota</taxon>
        <taxon>Pezizomycotina</taxon>
        <taxon>Pezizomycetes</taxon>
        <taxon>Pezizales</taxon>
        <taxon>Pyronemataceae</taxon>
        <taxon>Sphaerosporella</taxon>
    </lineage>
</organism>
<sequence length="125" mass="13190">MPVPFVDAFLRRIVQGLAAADPDNTAVALPDADAQDTVPSDVKKHKRKCEAMVNTLTLTIKSIRSDVPKLKNASDCVPLPASAVQGNTTTINVEVHNYQGVDIAWDLNANGTLSAVTISFGGSTS</sequence>
<evidence type="ECO:0000313" key="2">
    <source>
        <dbReference type="Proteomes" id="UP000326924"/>
    </source>
</evidence>
<keyword evidence="2" id="KW-1185">Reference proteome</keyword>
<dbReference type="InParanoid" id="A0A5J5F2L6"/>
<dbReference type="AlphaFoldDB" id="A0A5J5F2L6"/>
<dbReference type="Proteomes" id="UP000326924">
    <property type="component" value="Unassembled WGS sequence"/>
</dbReference>
<name>A0A5J5F2L6_9PEZI</name>
<protein>
    <submittedName>
        <fullName evidence="1">Uncharacterized protein</fullName>
    </submittedName>
</protein>
<proteinExistence type="predicted"/>
<evidence type="ECO:0000313" key="1">
    <source>
        <dbReference type="EMBL" id="KAA8910169.1"/>
    </source>
</evidence>
<reference evidence="1 2" key="1">
    <citation type="submission" date="2019-09" db="EMBL/GenBank/DDBJ databases">
        <title>Draft genome of the ectomycorrhizal ascomycete Sphaerosporella brunnea.</title>
        <authorList>
            <consortium name="DOE Joint Genome Institute"/>
            <person name="Benucci G.M."/>
            <person name="Marozzi G."/>
            <person name="Antonielli L."/>
            <person name="Sanchez S."/>
            <person name="Marco P."/>
            <person name="Wang X."/>
            <person name="Falini L.B."/>
            <person name="Barry K."/>
            <person name="Haridas S."/>
            <person name="Lipzen A."/>
            <person name="Labutti K."/>
            <person name="Grigoriev I.V."/>
            <person name="Murat C."/>
            <person name="Martin F."/>
            <person name="Albertini E."/>
            <person name="Donnini D."/>
            <person name="Bonito G."/>
        </authorList>
    </citation>
    <scope>NUCLEOTIDE SEQUENCE [LARGE SCALE GENOMIC DNA]</scope>
    <source>
        <strain evidence="1 2">Sb_GMNB300</strain>
    </source>
</reference>